<evidence type="ECO:0000256" key="1">
    <source>
        <dbReference type="SAM" id="MobiDB-lite"/>
    </source>
</evidence>
<evidence type="ECO:0000313" key="4">
    <source>
        <dbReference type="Proteomes" id="UP001634394"/>
    </source>
</evidence>
<gene>
    <name evidence="3" type="ORF">ACJMK2_023028</name>
</gene>
<protein>
    <recommendedName>
        <fullName evidence="5">Secreted protein</fullName>
    </recommendedName>
</protein>
<proteinExistence type="predicted"/>
<dbReference type="AlphaFoldDB" id="A0ABD3T2V9"/>
<reference evidence="3 4" key="1">
    <citation type="submission" date="2024-11" db="EMBL/GenBank/DDBJ databases">
        <title>Chromosome-level genome assembly of the freshwater bivalve Anodonta woodiana.</title>
        <authorList>
            <person name="Chen X."/>
        </authorList>
    </citation>
    <scope>NUCLEOTIDE SEQUENCE [LARGE SCALE GENOMIC DNA]</scope>
    <source>
        <strain evidence="3">MN2024</strain>
        <tissue evidence="3">Gills</tissue>
    </source>
</reference>
<feature type="region of interest" description="Disordered" evidence="1">
    <location>
        <begin position="41"/>
        <end position="72"/>
    </location>
</feature>
<name>A0ABD3T2V9_SINWO</name>
<feature type="signal peptide" evidence="2">
    <location>
        <begin position="1"/>
        <end position="20"/>
    </location>
</feature>
<evidence type="ECO:0000256" key="2">
    <source>
        <dbReference type="SAM" id="SignalP"/>
    </source>
</evidence>
<evidence type="ECO:0000313" key="3">
    <source>
        <dbReference type="EMBL" id="KAL3831254.1"/>
    </source>
</evidence>
<keyword evidence="2" id="KW-0732">Signal</keyword>
<sequence length="88" mass="9400">MKTVCLFLVFLAVCTYKSNALAGFDAGDLMMYQMMSGMFGGQRGPPPQAPVGANTDFGGQGQPQQMRSGGDLGLGNLLQMRMLLSMMN</sequence>
<evidence type="ECO:0008006" key="5">
    <source>
        <dbReference type="Google" id="ProtNLM"/>
    </source>
</evidence>
<accession>A0ABD3T2V9</accession>
<comment type="caution">
    <text evidence="3">The sequence shown here is derived from an EMBL/GenBank/DDBJ whole genome shotgun (WGS) entry which is preliminary data.</text>
</comment>
<dbReference type="EMBL" id="JBJQND010000019">
    <property type="protein sequence ID" value="KAL3831254.1"/>
    <property type="molecule type" value="Genomic_DNA"/>
</dbReference>
<dbReference type="Proteomes" id="UP001634394">
    <property type="component" value="Unassembled WGS sequence"/>
</dbReference>
<keyword evidence="4" id="KW-1185">Reference proteome</keyword>
<feature type="chain" id="PRO_5044778935" description="Secreted protein" evidence="2">
    <location>
        <begin position="21"/>
        <end position="88"/>
    </location>
</feature>
<organism evidence="3 4">
    <name type="scientific">Sinanodonta woodiana</name>
    <name type="common">Chinese pond mussel</name>
    <name type="synonym">Anodonta woodiana</name>
    <dbReference type="NCBI Taxonomy" id="1069815"/>
    <lineage>
        <taxon>Eukaryota</taxon>
        <taxon>Metazoa</taxon>
        <taxon>Spiralia</taxon>
        <taxon>Lophotrochozoa</taxon>
        <taxon>Mollusca</taxon>
        <taxon>Bivalvia</taxon>
        <taxon>Autobranchia</taxon>
        <taxon>Heteroconchia</taxon>
        <taxon>Palaeoheterodonta</taxon>
        <taxon>Unionida</taxon>
        <taxon>Unionoidea</taxon>
        <taxon>Unionidae</taxon>
        <taxon>Unioninae</taxon>
        <taxon>Sinanodonta</taxon>
    </lineage>
</organism>